<dbReference type="GO" id="GO:0015658">
    <property type="term" value="F:branched-chain amino acid transmembrane transporter activity"/>
    <property type="evidence" value="ECO:0007669"/>
    <property type="project" value="TreeGrafter"/>
</dbReference>
<evidence type="ECO:0000256" key="3">
    <source>
        <dbReference type="ARBA" id="ARBA00022741"/>
    </source>
</evidence>
<dbReference type="InterPro" id="IPR027417">
    <property type="entry name" value="P-loop_NTPase"/>
</dbReference>
<dbReference type="InterPro" id="IPR003439">
    <property type="entry name" value="ABC_transporter-like_ATP-bd"/>
</dbReference>
<keyword evidence="3" id="KW-0547">Nucleotide-binding</keyword>
<sequence length="236" mass="26209">MLEVKDVHAYYKDSHVLFGMDFGVDEGESVCLIGRNGAGKTTTMKAIMGMMNPVHKCTTKGSILFDGKEICGKPTYAISKAGMGYVPQGRHIFSMLTVRENLEIAERKGVGGEMTWTMERIFELFPRLKERLNFKGPSLSGGEQQMLAVARGLVQNPRILLLDEITEGLAPIIVDELAEIIAELRRQGVTVLVAEQNMKFALKVSDRCCILEKGKIVYSDKTSDIPQEIFTKYLGV</sequence>
<comment type="caution">
    <text evidence="7">The sequence shown here is derived from an EMBL/GenBank/DDBJ whole genome shotgun (WGS) entry which is preliminary data.</text>
</comment>
<feature type="domain" description="ABC transporter" evidence="6">
    <location>
        <begin position="2"/>
        <end position="236"/>
    </location>
</feature>
<dbReference type="SUPFAM" id="SSF52540">
    <property type="entry name" value="P-loop containing nucleoside triphosphate hydrolases"/>
    <property type="match status" value="1"/>
</dbReference>
<evidence type="ECO:0000256" key="1">
    <source>
        <dbReference type="ARBA" id="ARBA00005417"/>
    </source>
</evidence>
<dbReference type="GO" id="GO:0015807">
    <property type="term" value="P:L-amino acid transport"/>
    <property type="evidence" value="ECO:0007669"/>
    <property type="project" value="TreeGrafter"/>
</dbReference>
<dbReference type="Pfam" id="PF00005">
    <property type="entry name" value="ABC_tran"/>
    <property type="match status" value="1"/>
</dbReference>
<accession>A0A9D1A866</accession>
<name>A0A9D1A866_9FIRM</name>
<dbReference type="GO" id="GO:0005524">
    <property type="term" value="F:ATP binding"/>
    <property type="evidence" value="ECO:0007669"/>
    <property type="project" value="UniProtKB-KW"/>
</dbReference>
<reference evidence="7" key="1">
    <citation type="submission" date="2020-10" db="EMBL/GenBank/DDBJ databases">
        <authorList>
            <person name="Gilroy R."/>
        </authorList>
    </citation>
    <scope>NUCLEOTIDE SEQUENCE</scope>
    <source>
        <strain evidence="7">ChiHjej9B8-7071</strain>
    </source>
</reference>
<gene>
    <name evidence="7" type="ORF">IAA70_04825</name>
</gene>
<dbReference type="PANTHER" id="PTHR43820">
    <property type="entry name" value="HIGH-AFFINITY BRANCHED-CHAIN AMINO ACID TRANSPORT ATP-BINDING PROTEIN LIVF"/>
    <property type="match status" value="1"/>
</dbReference>
<evidence type="ECO:0000313" key="7">
    <source>
        <dbReference type="EMBL" id="HIR09709.1"/>
    </source>
</evidence>
<reference evidence="7" key="2">
    <citation type="journal article" date="2021" name="PeerJ">
        <title>Extensive microbial diversity within the chicken gut microbiome revealed by metagenomics and culture.</title>
        <authorList>
            <person name="Gilroy R."/>
            <person name="Ravi A."/>
            <person name="Getino M."/>
            <person name="Pursley I."/>
            <person name="Horton D.L."/>
            <person name="Alikhan N.F."/>
            <person name="Baker D."/>
            <person name="Gharbi K."/>
            <person name="Hall N."/>
            <person name="Watson M."/>
            <person name="Adriaenssens E.M."/>
            <person name="Foster-Nyarko E."/>
            <person name="Jarju S."/>
            <person name="Secka A."/>
            <person name="Antonio M."/>
            <person name="Oren A."/>
            <person name="Chaudhuri R.R."/>
            <person name="La Ragione R."/>
            <person name="Hildebrand F."/>
            <person name="Pallen M.J."/>
        </authorList>
    </citation>
    <scope>NUCLEOTIDE SEQUENCE</scope>
    <source>
        <strain evidence="7">ChiHjej9B8-7071</strain>
    </source>
</reference>
<dbReference type="InterPro" id="IPR052156">
    <property type="entry name" value="BCAA_Transport_ATP-bd_LivF"/>
</dbReference>
<dbReference type="InterPro" id="IPR017871">
    <property type="entry name" value="ABC_transporter-like_CS"/>
</dbReference>
<keyword evidence="5" id="KW-0029">Amino-acid transport</keyword>
<dbReference type="EMBL" id="DVGD01000147">
    <property type="protein sequence ID" value="HIR09709.1"/>
    <property type="molecule type" value="Genomic_DNA"/>
</dbReference>
<dbReference type="PROSITE" id="PS00211">
    <property type="entry name" value="ABC_TRANSPORTER_1"/>
    <property type="match status" value="1"/>
</dbReference>
<keyword evidence="2" id="KW-0813">Transport</keyword>
<evidence type="ECO:0000256" key="5">
    <source>
        <dbReference type="ARBA" id="ARBA00022970"/>
    </source>
</evidence>
<proteinExistence type="inferred from homology"/>
<dbReference type="GO" id="GO:0016887">
    <property type="term" value="F:ATP hydrolysis activity"/>
    <property type="evidence" value="ECO:0007669"/>
    <property type="project" value="InterPro"/>
</dbReference>
<dbReference type="PROSITE" id="PS50893">
    <property type="entry name" value="ABC_TRANSPORTER_2"/>
    <property type="match status" value="1"/>
</dbReference>
<organism evidence="7 8">
    <name type="scientific">Candidatus Avoscillospira stercoripullorum</name>
    <dbReference type="NCBI Taxonomy" id="2840709"/>
    <lineage>
        <taxon>Bacteria</taxon>
        <taxon>Bacillati</taxon>
        <taxon>Bacillota</taxon>
        <taxon>Clostridia</taxon>
        <taxon>Eubacteriales</taxon>
        <taxon>Oscillospiraceae</taxon>
        <taxon>Oscillospiraceae incertae sedis</taxon>
        <taxon>Candidatus Avoscillospira</taxon>
    </lineage>
</organism>
<dbReference type="SMART" id="SM00382">
    <property type="entry name" value="AAA"/>
    <property type="match status" value="1"/>
</dbReference>
<evidence type="ECO:0000256" key="2">
    <source>
        <dbReference type="ARBA" id="ARBA00022448"/>
    </source>
</evidence>
<protein>
    <submittedName>
        <fullName evidence="7">ABC transporter ATP-binding protein</fullName>
    </submittedName>
</protein>
<dbReference type="PANTHER" id="PTHR43820:SF2">
    <property type="entry name" value="ABC TRANSPORTER ATP-BINDING PROTEIN"/>
    <property type="match status" value="1"/>
</dbReference>
<evidence type="ECO:0000313" key="8">
    <source>
        <dbReference type="Proteomes" id="UP000824258"/>
    </source>
</evidence>
<evidence type="ECO:0000256" key="4">
    <source>
        <dbReference type="ARBA" id="ARBA00022840"/>
    </source>
</evidence>
<keyword evidence="4 7" id="KW-0067">ATP-binding</keyword>
<evidence type="ECO:0000259" key="6">
    <source>
        <dbReference type="PROSITE" id="PS50893"/>
    </source>
</evidence>
<comment type="similarity">
    <text evidence="1">Belongs to the ABC transporter superfamily.</text>
</comment>
<dbReference type="AlphaFoldDB" id="A0A9D1A866"/>
<dbReference type="CDD" id="cd03224">
    <property type="entry name" value="ABC_TM1139_LivF_branched"/>
    <property type="match status" value="1"/>
</dbReference>
<dbReference type="Proteomes" id="UP000824258">
    <property type="component" value="Unassembled WGS sequence"/>
</dbReference>
<dbReference type="Gene3D" id="3.40.50.300">
    <property type="entry name" value="P-loop containing nucleotide triphosphate hydrolases"/>
    <property type="match status" value="1"/>
</dbReference>
<dbReference type="InterPro" id="IPR003593">
    <property type="entry name" value="AAA+_ATPase"/>
</dbReference>